<name>A0A811UUT3_CERCA</name>
<feature type="region of interest" description="Disordered" evidence="1">
    <location>
        <begin position="1"/>
        <end position="37"/>
    </location>
</feature>
<dbReference type="Proteomes" id="UP000606786">
    <property type="component" value="Unassembled WGS sequence"/>
</dbReference>
<protein>
    <submittedName>
        <fullName evidence="2">(Mediterranean fruit fly) hypothetical protein</fullName>
    </submittedName>
</protein>
<feature type="compositionally biased region" description="Low complexity" evidence="1">
    <location>
        <begin position="7"/>
        <end position="37"/>
    </location>
</feature>
<evidence type="ECO:0000313" key="3">
    <source>
        <dbReference type="Proteomes" id="UP000606786"/>
    </source>
</evidence>
<reference evidence="2" key="1">
    <citation type="submission" date="2020-11" db="EMBL/GenBank/DDBJ databases">
        <authorList>
            <person name="Whitehead M."/>
        </authorList>
    </citation>
    <scope>NUCLEOTIDE SEQUENCE</scope>
    <source>
        <strain evidence="2">EGII</strain>
    </source>
</reference>
<evidence type="ECO:0000313" key="2">
    <source>
        <dbReference type="EMBL" id="CAD7002451.1"/>
    </source>
</evidence>
<proteinExistence type="predicted"/>
<gene>
    <name evidence="2" type="ORF">CCAP1982_LOCUS10940</name>
</gene>
<sequence length="105" mass="11644">MIATPHSTTSSPKQQRQSQQLRLSSNCNSTSNSNTTTNRLAYSPLVQMKSTYFIITTTIVAAPTAGIVICPQNQNPPTHNDVINRCTNKCFGQQTRQQDLHNHKS</sequence>
<organism evidence="2 3">
    <name type="scientific">Ceratitis capitata</name>
    <name type="common">Mediterranean fruit fly</name>
    <name type="synonym">Tephritis capitata</name>
    <dbReference type="NCBI Taxonomy" id="7213"/>
    <lineage>
        <taxon>Eukaryota</taxon>
        <taxon>Metazoa</taxon>
        <taxon>Ecdysozoa</taxon>
        <taxon>Arthropoda</taxon>
        <taxon>Hexapoda</taxon>
        <taxon>Insecta</taxon>
        <taxon>Pterygota</taxon>
        <taxon>Neoptera</taxon>
        <taxon>Endopterygota</taxon>
        <taxon>Diptera</taxon>
        <taxon>Brachycera</taxon>
        <taxon>Muscomorpha</taxon>
        <taxon>Tephritoidea</taxon>
        <taxon>Tephritidae</taxon>
        <taxon>Ceratitis</taxon>
        <taxon>Ceratitis</taxon>
    </lineage>
</organism>
<evidence type="ECO:0000256" key="1">
    <source>
        <dbReference type="SAM" id="MobiDB-lite"/>
    </source>
</evidence>
<dbReference type="AlphaFoldDB" id="A0A811UUT3"/>
<comment type="caution">
    <text evidence="2">The sequence shown here is derived from an EMBL/GenBank/DDBJ whole genome shotgun (WGS) entry which is preliminary data.</text>
</comment>
<accession>A0A811UUT3</accession>
<keyword evidence="3" id="KW-1185">Reference proteome</keyword>
<dbReference type="EMBL" id="CAJHJT010000034">
    <property type="protein sequence ID" value="CAD7002451.1"/>
    <property type="molecule type" value="Genomic_DNA"/>
</dbReference>